<organism evidence="2 3">
    <name type="scientific">Panicum miliaceum</name>
    <name type="common">Proso millet</name>
    <name type="synonym">Broomcorn millet</name>
    <dbReference type="NCBI Taxonomy" id="4540"/>
    <lineage>
        <taxon>Eukaryota</taxon>
        <taxon>Viridiplantae</taxon>
        <taxon>Streptophyta</taxon>
        <taxon>Embryophyta</taxon>
        <taxon>Tracheophyta</taxon>
        <taxon>Spermatophyta</taxon>
        <taxon>Magnoliopsida</taxon>
        <taxon>Liliopsida</taxon>
        <taxon>Poales</taxon>
        <taxon>Poaceae</taxon>
        <taxon>PACMAD clade</taxon>
        <taxon>Panicoideae</taxon>
        <taxon>Panicodae</taxon>
        <taxon>Paniceae</taxon>
        <taxon>Panicinae</taxon>
        <taxon>Panicum</taxon>
        <taxon>Panicum sect. Panicum</taxon>
    </lineage>
</organism>
<protein>
    <submittedName>
        <fullName evidence="2">Uncharacterized protein</fullName>
    </submittedName>
</protein>
<evidence type="ECO:0000313" key="2">
    <source>
        <dbReference type="EMBL" id="RLN04000.1"/>
    </source>
</evidence>
<comment type="caution">
    <text evidence="2">The sequence shown here is derived from an EMBL/GenBank/DDBJ whole genome shotgun (WGS) entry which is preliminary data.</text>
</comment>
<proteinExistence type="predicted"/>
<name>A0A3L6RHM5_PANMI</name>
<keyword evidence="3" id="KW-1185">Reference proteome</keyword>
<dbReference type="AlphaFoldDB" id="A0A3L6RHM5"/>
<accession>A0A3L6RHM5</accession>
<dbReference type="EMBL" id="PQIB02000008">
    <property type="protein sequence ID" value="RLN04000.1"/>
    <property type="molecule type" value="Genomic_DNA"/>
</dbReference>
<reference evidence="3" key="1">
    <citation type="journal article" date="2019" name="Nat. Commun.">
        <title>The genome of broomcorn millet.</title>
        <authorList>
            <person name="Zou C."/>
            <person name="Miki D."/>
            <person name="Li D."/>
            <person name="Tang Q."/>
            <person name="Xiao L."/>
            <person name="Rajput S."/>
            <person name="Deng P."/>
            <person name="Jia W."/>
            <person name="Huang R."/>
            <person name="Zhang M."/>
            <person name="Sun Y."/>
            <person name="Hu J."/>
            <person name="Fu X."/>
            <person name="Schnable P.S."/>
            <person name="Li F."/>
            <person name="Zhang H."/>
            <person name="Feng B."/>
            <person name="Zhu X."/>
            <person name="Liu R."/>
            <person name="Schnable J.C."/>
            <person name="Zhu J.-K."/>
            <person name="Zhang H."/>
        </authorList>
    </citation>
    <scope>NUCLEOTIDE SEQUENCE [LARGE SCALE GENOMIC DNA]</scope>
</reference>
<dbReference type="Proteomes" id="UP000275267">
    <property type="component" value="Unassembled WGS sequence"/>
</dbReference>
<gene>
    <name evidence="2" type="ORF">C2845_PM13G13810</name>
</gene>
<evidence type="ECO:0000256" key="1">
    <source>
        <dbReference type="SAM" id="MobiDB-lite"/>
    </source>
</evidence>
<evidence type="ECO:0000313" key="3">
    <source>
        <dbReference type="Proteomes" id="UP000275267"/>
    </source>
</evidence>
<sequence length="56" mass="6070">MEQRGRLHPPAPSTILGRRQAPGSPNAPAIPSSYAEKVEFLLNYVLASPQLWSATP</sequence>
<feature type="region of interest" description="Disordered" evidence="1">
    <location>
        <begin position="1"/>
        <end position="30"/>
    </location>
</feature>